<gene>
    <name evidence="2" type="ORF">Agub_g3930</name>
</gene>
<dbReference type="Proteomes" id="UP001054857">
    <property type="component" value="Unassembled WGS sequence"/>
</dbReference>
<evidence type="ECO:0000313" key="3">
    <source>
        <dbReference type="Proteomes" id="UP001054857"/>
    </source>
</evidence>
<comment type="caution">
    <text evidence="2">The sequence shown here is derived from an EMBL/GenBank/DDBJ whole genome shotgun (WGS) entry which is preliminary data.</text>
</comment>
<proteinExistence type="predicted"/>
<keyword evidence="3" id="KW-1185">Reference proteome</keyword>
<feature type="compositionally biased region" description="Basic residues" evidence="1">
    <location>
        <begin position="687"/>
        <end position="697"/>
    </location>
</feature>
<evidence type="ECO:0000256" key="1">
    <source>
        <dbReference type="SAM" id="MobiDB-lite"/>
    </source>
</evidence>
<feature type="region of interest" description="Disordered" evidence="1">
    <location>
        <begin position="658"/>
        <end position="706"/>
    </location>
</feature>
<evidence type="ECO:0000313" key="2">
    <source>
        <dbReference type="EMBL" id="GFR43099.1"/>
    </source>
</evidence>
<dbReference type="PANTHER" id="PTHR34365">
    <property type="entry name" value="ENOLASE (DUF1399)"/>
    <property type="match status" value="1"/>
</dbReference>
<sequence length="883" mass="91389">MATADLSVKAQYEEAVQRASMQVTTDLTSCAIMLERLLGAVDLFPLGGLCNGHYAEQAIRRYWLYWMPLLHQQQALSHANAALLVPPLDVQWAWFVHRLNPIKYVNDCTARFGAGGLHAAHLLQSLGFSSGGSGDEQEQDTRLVWEAAYPSGPGQPAEHTFWPPAPLSTAAASTSASRTSPSSAAAVPVADAAAAAGVSEADAGVAGSVASVRSYVIEAMPRQGKFLHQVLRSPYRDPTFLAAARVRYMRFLGLAAVQPPDAAPLVPMYDIDLLWHAHMALSGEYGRDCAAIMTGRPEGPARLLGHDDGLSEGVLGDAFGATRQQYEAATGLMYNVAPTRRLPTSVAHPLVAPLWPLAALLNTDPRVTGRTASRATSSAAAQPAVLPSPHAVSAQLVRAEALRRETRQHWQGCGEMQCRRGQQGEEELAGQRRWWWRRLRRFTALLGGAITNGAGLPHRGRKVGVGSSSGSSEVGSPMLGSPDHLSRNGVFALFALWSLAQALQGGRSGPGGVGLEAREAGAVGKDGKAPVVVEVHAQEGAGTAAAAEGTGRQWAPAARSDGGSSCRRGPGAGGGAGSTSGSGRKEGGDLLSRVLGASRRRDGGGGGGGGRHAEADRAMSHMTSQLLLLLADPAHPHSPLASCRHTFWNHLFPLPTPPPPTPVSPSPPSPAPTPPAPPSPSLTLSHHPPHRRPRHPHPLSPPTAPVIDLPAGFSPAIVRNVDCRYLAPHHYACPGPVFYTPADYCLMWSKGGGGGVGGGSGGGGSLGGGGGASGMNRGCEGEGGCSGSGDAGSWWWCLPPDLEAAAAEVRIAPGGAVSPAALMRAAAAGGGDGGDYEGGMLADCVYEAYDMYDYVYGTASRCEGGKAGRGEAVCAPGGGKGEE</sequence>
<feature type="compositionally biased region" description="Gly residues" evidence="1">
    <location>
        <begin position="570"/>
        <end position="580"/>
    </location>
</feature>
<dbReference type="EMBL" id="BMAR01000004">
    <property type="protein sequence ID" value="GFR43099.1"/>
    <property type="molecule type" value="Genomic_DNA"/>
</dbReference>
<feature type="region of interest" description="Disordered" evidence="1">
    <location>
        <begin position="460"/>
        <end position="481"/>
    </location>
</feature>
<dbReference type="InterPro" id="IPR009836">
    <property type="entry name" value="GRDP-like"/>
</dbReference>
<dbReference type="AlphaFoldDB" id="A0AAD3HIZ9"/>
<feature type="compositionally biased region" description="Low complexity" evidence="1">
    <location>
        <begin position="542"/>
        <end position="551"/>
    </location>
</feature>
<feature type="region of interest" description="Disordered" evidence="1">
    <location>
        <begin position="542"/>
        <end position="589"/>
    </location>
</feature>
<feature type="non-terminal residue" evidence="2">
    <location>
        <position position="883"/>
    </location>
</feature>
<dbReference type="PANTHER" id="PTHR34365:SF7">
    <property type="entry name" value="GLYCINE-RICH DOMAIN-CONTAINING PROTEIN 1"/>
    <property type="match status" value="1"/>
</dbReference>
<organism evidence="2 3">
    <name type="scientific">Astrephomene gubernaculifera</name>
    <dbReference type="NCBI Taxonomy" id="47775"/>
    <lineage>
        <taxon>Eukaryota</taxon>
        <taxon>Viridiplantae</taxon>
        <taxon>Chlorophyta</taxon>
        <taxon>core chlorophytes</taxon>
        <taxon>Chlorophyceae</taxon>
        <taxon>CS clade</taxon>
        <taxon>Chlamydomonadales</taxon>
        <taxon>Astrephomenaceae</taxon>
        <taxon>Astrephomene</taxon>
    </lineage>
</organism>
<reference evidence="2 3" key="1">
    <citation type="journal article" date="2021" name="Sci. Rep.">
        <title>Genome sequencing of the multicellular alga Astrephomene provides insights into convergent evolution of germ-soma differentiation.</title>
        <authorList>
            <person name="Yamashita S."/>
            <person name="Yamamoto K."/>
            <person name="Matsuzaki R."/>
            <person name="Suzuki S."/>
            <person name="Yamaguchi H."/>
            <person name="Hirooka S."/>
            <person name="Minakuchi Y."/>
            <person name="Miyagishima S."/>
            <person name="Kawachi M."/>
            <person name="Toyoda A."/>
            <person name="Nozaki H."/>
        </authorList>
    </citation>
    <scope>NUCLEOTIDE SEQUENCE [LARGE SCALE GENOMIC DNA]</scope>
    <source>
        <strain evidence="2 3">NIES-4017</strain>
    </source>
</reference>
<name>A0AAD3HIZ9_9CHLO</name>
<protein>
    <submittedName>
        <fullName evidence="2">Uncharacterized protein</fullName>
    </submittedName>
</protein>
<feature type="compositionally biased region" description="Low complexity" evidence="1">
    <location>
        <begin position="464"/>
        <end position="476"/>
    </location>
</feature>
<accession>A0AAD3HIZ9</accession>
<dbReference type="Pfam" id="PF07173">
    <property type="entry name" value="GRDP-like"/>
    <property type="match status" value="2"/>
</dbReference>
<feature type="compositionally biased region" description="Pro residues" evidence="1">
    <location>
        <begin position="658"/>
        <end position="680"/>
    </location>
</feature>